<name>A0A8H7XSL1_PSICU</name>
<accession>A0A8H7XSL1</accession>
<organism evidence="1">
    <name type="scientific">Psilocybe cubensis</name>
    <name type="common">Psychedelic mushroom</name>
    <name type="synonym">Stropharia cubensis</name>
    <dbReference type="NCBI Taxonomy" id="181762"/>
    <lineage>
        <taxon>Eukaryota</taxon>
        <taxon>Fungi</taxon>
        <taxon>Dikarya</taxon>
        <taxon>Basidiomycota</taxon>
        <taxon>Agaricomycotina</taxon>
        <taxon>Agaricomycetes</taxon>
        <taxon>Agaricomycetidae</taxon>
        <taxon>Agaricales</taxon>
        <taxon>Agaricineae</taxon>
        <taxon>Strophariaceae</taxon>
        <taxon>Psilocybe</taxon>
    </lineage>
</organism>
<dbReference type="OrthoDB" id="3830579at2759"/>
<evidence type="ECO:0000313" key="1">
    <source>
        <dbReference type="EMBL" id="KAG5165256.1"/>
    </source>
</evidence>
<proteinExistence type="predicted"/>
<dbReference type="EMBL" id="JAFIQS010000010">
    <property type="protein sequence ID" value="KAG5165256.1"/>
    <property type="molecule type" value="Genomic_DNA"/>
</dbReference>
<reference evidence="1" key="1">
    <citation type="submission" date="2021-02" db="EMBL/GenBank/DDBJ databases">
        <title>Psilocybe cubensis genome.</title>
        <authorList>
            <person name="Mckernan K.J."/>
            <person name="Crawford S."/>
            <person name="Trippe A."/>
            <person name="Kane L.T."/>
            <person name="Mclaughlin S."/>
        </authorList>
    </citation>
    <scope>NUCLEOTIDE SEQUENCE [LARGE SCALE GENOMIC DNA]</scope>
    <source>
        <strain evidence="1">MGC-MH-2018</strain>
    </source>
</reference>
<gene>
    <name evidence="1" type="ORF">JR316_009952</name>
</gene>
<sequence>MPVVEIVKVSASEAYKADPSILNPVAKFLSYSGLAEEDGVTLYLLVVWETLEHHRALQRRPGYPQIVGLGPAIDGELQMHHVEFNKDISSALNAPVTEIVRLALKPGVQTATKERLYELLKDGGEKIDAKNTHVPAIWGQSTEDTQVFWFLCGWDSVKVHTDIIHGDLANFAPFIGGINEIGDTTVLHAKLLKHSTD</sequence>
<dbReference type="AlphaFoldDB" id="A0A8H7XSL1"/>
<comment type="caution">
    <text evidence="1">The sequence shown here is derived from an EMBL/GenBank/DDBJ whole genome shotgun (WGS) entry which is preliminary data.</text>
</comment>
<dbReference type="Gene3D" id="3.30.70.100">
    <property type="match status" value="2"/>
</dbReference>
<evidence type="ECO:0008006" key="2">
    <source>
        <dbReference type="Google" id="ProtNLM"/>
    </source>
</evidence>
<protein>
    <recommendedName>
        <fullName evidence="2">ABM domain-containing protein</fullName>
    </recommendedName>
</protein>